<dbReference type="EMBL" id="JADCNL010000001">
    <property type="protein sequence ID" value="KAG0496510.1"/>
    <property type="molecule type" value="Genomic_DNA"/>
</dbReference>
<evidence type="ECO:0000256" key="1">
    <source>
        <dbReference type="SAM" id="SignalP"/>
    </source>
</evidence>
<dbReference type="OrthoDB" id="10255449at2759"/>
<dbReference type="InterPro" id="IPR007493">
    <property type="entry name" value="DUF538"/>
</dbReference>
<accession>A0A835VGU3</accession>
<reference evidence="2 3" key="1">
    <citation type="journal article" date="2020" name="Nat. Food">
        <title>A phased Vanilla planifolia genome enables genetic improvement of flavour and production.</title>
        <authorList>
            <person name="Hasing T."/>
            <person name="Tang H."/>
            <person name="Brym M."/>
            <person name="Khazi F."/>
            <person name="Huang T."/>
            <person name="Chambers A.H."/>
        </authorList>
    </citation>
    <scope>NUCLEOTIDE SEQUENCE [LARGE SCALE GENOMIC DNA]</scope>
    <source>
        <tissue evidence="2">Leaf</tissue>
    </source>
</reference>
<proteinExistence type="predicted"/>
<dbReference type="Proteomes" id="UP000636800">
    <property type="component" value="Chromosome 1"/>
</dbReference>
<keyword evidence="1" id="KW-0732">Signal</keyword>
<gene>
    <name evidence="2" type="ORF">HPP92_001201</name>
</gene>
<dbReference type="SUPFAM" id="SSF141562">
    <property type="entry name" value="At5g01610-like"/>
    <property type="match status" value="1"/>
</dbReference>
<dbReference type="Pfam" id="PF04398">
    <property type="entry name" value="DUF538"/>
    <property type="match status" value="1"/>
</dbReference>
<keyword evidence="3" id="KW-1185">Reference proteome</keyword>
<dbReference type="Gene3D" id="2.30.240.10">
    <property type="entry name" value="At5g01610-like"/>
    <property type="match status" value="1"/>
</dbReference>
<dbReference type="AlphaFoldDB" id="A0A835VGU3"/>
<feature type="chain" id="PRO_5032276851" evidence="1">
    <location>
        <begin position="23"/>
        <end position="160"/>
    </location>
</feature>
<comment type="caution">
    <text evidence="2">The sequence shown here is derived from an EMBL/GenBank/DDBJ whole genome shotgun (WGS) entry which is preliminary data.</text>
</comment>
<name>A0A835VGU3_VANPL</name>
<dbReference type="PANTHER" id="PTHR31676:SF27">
    <property type="entry name" value="EXPRESSED PROTEIN"/>
    <property type="match status" value="1"/>
</dbReference>
<sequence>MVSSLPIILLVLFLVVLSPSSGSPSAYDMLEEFGFPRGILPQGVKGYRLDPDGSFEVLLSGDCEFRVDGGGYLLKYRRKITGKVKSGQLKGLNGIRVKVLLFWFGIDEVLKSGTDLQFSVGPLSATFPSSNFGECPKCRCGSRCDTITTAFGATELVSDS</sequence>
<dbReference type="PANTHER" id="PTHR31676">
    <property type="entry name" value="T31J12.3 PROTEIN-RELATED"/>
    <property type="match status" value="1"/>
</dbReference>
<organism evidence="2 3">
    <name type="scientific">Vanilla planifolia</name>
    <name type="common">Vanilla</name>
    <dbReference type="NCBI Taxonomy" id="51239"/>
    <lineage>
        <taxon>Eukaryota</taxon>
        <taxon>Viridiplantae</taxon>
        <taxon>Streptophyta</taxon>
        <taxon>Embryophyta</taxon>
        <taxon>Tracheophyta</taxon>
        <taxon>Spermatophyta</taxon>
        <taxon>Magnoliopsida</taxon>
        <taxon>Liliopsida</taxon>
        <taxon>Asparagales</taxon>
        <taxon>Orchidaceae</taxon>
        <taxon>Vanilloideae</taxon>
        <taxon>Vanilleae</taxon>
        <taxon>Vanilla</taxon>
    </lineage>
</organism>
<evidence type="ECO:0000313" key="2">
    <source>
        <dbReference type="EMBL" id="KAG0496510.1"/>
    </source>
</evidence>
<dbReference type="InterPro" id="IPR036758">
    <property type="entry name" value="At5g01610-like"/>
</dbReference>
<protein>
    <submittedName>
        <fullName evidence="2">Uncharacterized protein</fullName>
    </submittedName>
</protein>
<feature type="signal peptide" evidence="1">
    <location>
        <begin position="1"/>
        <end position="22"/>
    </location>
</feature>
<evidence type="ECO:0000313" key="3">
    <source>
        <dbReference type="Proteomes" id="UP000636800"/>
    </source>
</evidence>